<proteinExistence type="predicted"/>
<keyword evidence="2" id="KW-1185">Reference proteome</keyword>
<name>A0ABD6ASR0_9EURY</name>
<dbReference type="RefSeq" id="WP_305794319.1">
    <property type="nucleotide sequence ID" value="NZ_JALXFV010000002.1"/>
</dbReference>
<comment type="caution">
    <text evidence="1">The sequence shown here is derived from an EMBL/GenBank/DDBJ whole genome shotgun (WGS) entry which is preliminary data.</text>
</comment>
<protein>
    <submittedName>
        <fullName evidence="1">Uncharacterized protein</fullName>
    </submittedName>
</protein>
<accession>A0ABD6ASR0</accession>
<sequence>MGLQVVAFVTLAALTALSVALAAFETVFPEDRNAVRGRHLSEGD</sequence>
<dbReference type="EMBL" id="JBHUDC010000002">
    <property type="protein sequence ID" value="MFD1512545.1"/>
    <property type="molecule type" value="Genomic_DNA"/>
</dbReference>
<reference evidence="1 2" key="1">
    <citation type="journal article" date="2019" name="Int. J. Syst. Evol. Microbiol.">
        <title>The Global Catalogue of Microorganisms (GCM) 10K type strain sequencing project: providing services to taxonomists for standard genome sequencing and annotation.</title>
        <authorList>
            <consortium name="The Broad Institute Genomics Platform"/>
            <consortium name="The Broad Institute Genome Sequencing Center for Infectious Disease"/>
            <person name="Wu L."/>
            <person name="Ma J."/>
        </authorList>
    </citation>
    <scope>NUCLEOTIDE SEQUENCE [LARGE SCALE GENOMIC DNA]</scope>
    <source>
        <strain evidence="1 2">CGMCC 1.12563</strain>
    </source>
</reference>
<dbReference type="AlphaFoldDB" id="A0ABD6ASR0"/>
<organism evidence="1 2">
    <name type="scientific">Halomarina rubra</name>
    <dbReference type="NCBI Taxonomy" id="2071873"/>
    <lineage>
        <taxon>Archaea</taxon>
        <taxon>Methanobacteriati</taxon>
        <taxon>Methanobacteriota</taxon>
        <taxon>Stenosarchaea group</taxon>
        <taxon>Halobacteria</taxon>
        <taxon>Halobacteriales</taxon>
        <taxon>Natronomonadaceae</taxon>
        <taxon>Halomarina</taxon>
    </lineage>
</organism>
<evidence type="ECO:0000313" key="2">
    <source>
        <dbReference type="Proteomes" id="UP001597187"/>
    </source>
</evidence>
<dbReference type="Proteomes" id="UP001597187">
    <property type="component" value="Unassembled WGS sequence"/>
</dbReference>
<gene>
    <name evidence="1" type="ORF">ACFSBT_04530</name>
</gene>
<evidence type="ECO:0000313" key="1">
    <source>
        <dbReference type="EMBL" id="MFD1512545.1"/>
    </source>
</evidence>